<keyword evidence="6" id="KW-0456">Lyase</keyword>
<comment type="caution">
    <text evidence="8">The sequence shown here is derived from an EMBL/GenBank/DDBJ whole genome shotgun (WGS) entry which is preliminary data.</text>
</comment>
<dbReference type="AlphaFoldDB" id="A0A8J6ECT5"/>
<gene>
    <name evidence="8" type="ORF">GDO78_016671</name>
</gene>
<name>A0A8J6ECT5_ELECQ</name>
<dbReference type="EC" id="4.2.1.1" evidence="2"/>
<dbReference type="GO" id="GO:0008270">
    <property type="term" value="F:zinc ion binding"/>
    <property type="evidence" value="ECO:0007669"/>
    <property type="project" value="InterPro"/>
</dbReference>
<evidence type="ECO:0000256" key="2">
    <source>
        <dbReference type="ARBA" id="ARBA00012925"/>
    </source>
</evidence>
<dbReference type="EMBL" id="WNTK01002074">
    <property type="protein sequence ID" value="KAG9466421.1"/>
    <property type="molecule type" value="Genomic_DNA"/>
</dbReference>
<dbReference type="InterPro" id="IPR001148">
    <property type="entry name" value="CA_dom"/>
</dbReference>
<evidence type="ECO:0000256" key="1">
    <source>
        <dbReference type="ARBA" id="ARBA00010718"/>
    </source>
</evidence>
<sequence length="261" mass="28543">MSTVRGDHGQHHWADSYADCGGTAQSPINIKTADVSHDAALPPIRLEGYSTPGGVPFSLSNNAHTVMLSLPSSMRLHGLPYNFTAVQLHLHWGSISNPEGSEHQIDGKISPGELHIVHYNSDKYADVNAAKSKPNGLAVLGVLIETGSEDNAAYGNIINYLDKVSYADQSISIPSFNIENLLPDGLDHYFRYAGSLTTPPCYESVVWTVFHNKVQVSVSQMEKLQTMLYSTQASSPSVVLQNNVRDPQPLNQRVVYSSFMM</sequence>
<dbReference type="OrthoDB" id="429145at2759"/>
<keyword evidence="3" id="KW-0479">Metal-binding</keyword>
<dbReference type="GO" id="GO:0005886">
    <property type="term" value="C:plasma membrane"/>
    <property type="evidence" value="ECO:0007669"/>
    <property type="project" value="TreeGrafter"/>
</dbReference>
<dbReference type="PROSITE" id="PS51144">
    <property type="entry name" value="ALPHA_CA_2"/>
    <property type="match status" value="1"/>
</dbReference>
<reference evidence="8" key="1">
    <citation type="thesis" date="2020" institute="ProQuest LLC" country="789 East Eisenhower Parkway, Ann Arbor, MI, USA">
        <title>Comparative Genomics and Chromosome Evolution.</title>
        <authorList>
            <person name="Mudd A.B."/>
        </authorList>
    </citation>
    <scope>NUCLEOTIDE SEQUENCE</scope>
    <source>
        <strain evidence="8">HN-11 Male</strain>
        <tissue evidence="8">Kidney and liver</tissue>
    </source>
</reference>
<feature type="non-terminal residue" evidence="8">
    <location>
        <position position="261"/>
    </location>
</feature>
<dbReference type="GO" id="GO:0004089">
    <property type="term" value="F:carbonate dehydratase activity"/>
    <property type="evidence" value="ECO:0007669"/>
    <property type="project" value="UniProtKB-EC"/>
</dbReference>
<comment type="similarity">
    <text evidence="1">Belongs to the alpha-carbonic anhydrase family.</text>
</comment>
<organism evidence="8 9">
    <name type="scientific">Eleutherodactylus coqui</name>
    <name type="common">Puerto Rican coqui</name>
    <dbReference type="NCBI Taxonomy" id="57060"/>
    <lineage>
        <taxon>Eukaryota</taxon>
        <taxon>Metazoa</taxon>
        <taxon>Chordata</taxon>
        <taxon>Craniata</taxon>
        <taxon>Vertebrata</taxon>
        <taxon>Euteleostomi</taxon>
        <taxon>Amphibia</taxon>
        <taxon>Batrachia</taxon>
        <taxon>Anura</taxon>
        <taxon>Neobatrachia</taxon>
        <taxon>Hyloidea</taxon>
        <taxon>Eleutherodactylidae</taxon>
        <taxon>Eleutherodactylinae</taxon>
        <taxon>Eleutherodactylus</taxon>
        <taxon>Eleutherodactylus</taxon>
    </lineage>
</organism>
<feature type="domain" description="Alpha-carbonic anhydrase" evidence="7">
    <location>
        <begin position="1"/>
        <end position="259"/>
    </location>
</feature>
<dbReference type="Pfam" id="PF00194">
    <property type="entry name" value="Carb_anhydrase"/>
    <property type="match status" value="1"/>
</dbReference>
<evidence type="ECO:0000259" key="7">
    <source>
        <dbReference type="PROSITE" id="PS51144"/>
    </source>
</evidence>
<keyword evidence="9" id="KW-1185">Reference proteome</keyword>
<dbReference type="InterPro" id="IPR036398">
    <property type="entry name" value="CA_dom_sf"/>
</dbReference>
<dbReference type="SUPFAM" id="SSF51069">
    <property type="entry name" value="Carbonic anhydrase"/>
    <property type="match status" value="1"/>
</dbReference>
<dbReference type="InterPro" id="IPR023561">
    <property type="entry name" value="Carbonic_anhydrase_a-class"/>
</dbReference>
<evidence type="ECO:0000256" key="4">
    <source>
        <dbReference type="ARBA" id="ARBA00022833"/>
    </source>
</evidence>
<evidence type="ECO:0000256" key="5">
    <source>
        <dbReference type="ARBA" id="ARBA00023180"/>
    </source>
</evidence>
<dbReference type="FunFam" id="3.10.200.10:FF:000003">
    <property type="entry name" value="Carbonic anhydrase 12"/>
    <property type="match status" value="1"/>
</dbReference>
<keyword evidence="5" id="KW-0325">Glycoprotein</keyword>
<proteinExistence type="inferred from homology"/>
<dbReference type="PANTHER" id="PTHR18952">
    <property type="entry name" value="CARBONIC ANHYDRASE"/>
    <property type="match status" value="1"/>
</dbReference>
<accession>A0A8J6ECT5</accession>
<evidence type="ECO:0000256" key="3">
    <source>
        <dbReference type="ARBA" id="ARBA00022723"/>
    </source>
</evidence>
<protein>
    <recommendedName>
        <fullName evidence="2">carbonic anhydrase</fullName>
        <ecNumber evidence="2">4.2.1.1</ecNumber>
    </recommendedName>
</protein>
<evidence type="ECO:0000313" key="8">
    <source>
        <dbReference type="EMBL" id="KAG9466421.1"/>
    </source>
</evidence>
<dbReference type="PANTHER" id="PTHR18952:SF84">
    <property type="entry name" value="CARBONIC ANHYDRASE 14"/>
    <property type="match status" value="1"/>
</dbReference>
<dbReference type="SMART" id="SM01057">
    <property type="entry name" value="Carb_anhydrase"/>
    <property type="match status" value="1"/>
</dbReference>
<keyword evidence="4" id="KW-0862">Zinc</keyword>
<dbReference type="Proteomes" id="UP000770717">
    <property type="component" value="Unassembled WGS sequence"/>
</dbReference>
<evidence type="ECO:0000313" key="9">
    <source>
        <dbReference type="Proteomes" id="UP000770717"/>
    </source>
</evidence>
<dbReference type="Gene3D" id="3.10.200.10">
    <property type="entry name" value="Alpha carbonic anhydrase"/>
    <property type="match status" value="1"/>
</dbReference>
<evidence type="ECO:0000256" key="6">
    <source>
        <dbReference type="ARBA" id="ARBA00023239"/>
    </source>
</evidence>